<organism evidence="1 2">
    <name type="scientific">Bacillus cereus</name>
    <dbReference type="NCBI Taxonomy" id="1396"/>
    <lineage>
        <taxon>Bacteria</taxon>
        <taxon>Bacillati</taxon>
        <taxon>Bacillota</taxon>
        <taxon>Bacilli</taxon>
        <taxon>Bacillales</taxon>
        <taxon>Bacillaceae</taxon>
        <taxon>Bacillus</taxon>
        <taxon>Bacillus cereus group</taxon>
    </lineage>
</organism>
<reference evidence="1 2" key="1">
    <citation type="journal article" date="2019" name="Environ. Microbiol.">
        <title>An active ?-lactamase is a part of an orchestrated cell wall stress resistance network of Bacillus subtilis and related rhizosphere species.</title>
        <authorList>
            <person name="Bucher T."/>
            <person name="Keren-Paz A."/>
            <person name="Hausser J."/>
            <person name="Olender T."/>
            <person name="Cytryn E."/>
            <person name="Kolodkin-Gal I."/>
        </authorList>
    </citation>
    <scope>NUCLEOTIDE SEQUENCE [LARGE SCALE GENOMIC DNA]</scope>
    <source>
        <strain evidence="1 2">I32</strain>
    </source>
</reference>
<proteinExistence type="predicted"/>
<evidence type="ECO:0000313" key="1">
    <source>
        <dbReference type="EMBL" id="TKI90511.1"/>
    </source>
</evidence>
<dbReference type="EMBL" id="SZOH01003427">
    <property type="protein sequence ID" value="TKI90511.1"/>
    <property type="molecule type" value="Genomic_DNA"/>
</dbReference>
<dbReference type="Proteomes" id="UP000308444">
    <property type="component" value="Unassembled WGS sequence"/>
</dbReference>
<protein>
    <submittedName>
        <fullName evidence="1">Uncharacterized protein</fullName>
    </submittedName>
</protein>
<dbReference type="AlphaFoldDB" id="A0A9X9A2X2"/>
<name>A0A9X9A2X2_BACCE</name>
<gene>
    <name evidence="1" type="ORF">FC695_34255</name>
</gene>
<evidence type="ECO:0000313" key="2">
    <source>
        <dbReference type="Proteomes" id="UP000308444"/>
    </source>
</evidence>
<sequence>MKWIKIFRNLKDDFQIGGEVDLDHILQYPKDYIVGENKRVLFPYNERIYKVQGTKIEPGIKVKEREYLFKEFQRKFSYFTILPECKKIATNNKNELFPLFAP</sequence>
<accession>A0A9X9A2X2</accession>
<comment type="caution">
    <text evidence="1">The sequence shown here is derived from an EMBL/GenBank/DDBJ whole genome shotgun (WGS) entry which is preliminary data.</text>
</comment>
<feature type="non-terminal residue" evidence="1">
    <location>
        <position position="102"/>
    </location>
</feature>